<feature type="transmembrane region" description="Helical" evidence="6">
    <location>
        <begin position="718"/>
        <end position="737"/>
    </location>
</feature>
<comment type="subcellular location">
    <subcellularLocation>
        <location evidence="1">Cell membrane</location>
        <topology evidence="1">Multi-pass membrane protein</topology>
    </subcellularLocation>
</comment>
<dbReference type="Proteomes" id="UP000255528">
    <property type="component" value="Unassembled WGS sequence"/>
</dbReference>
<dbReference type="PANTHER" id="PTHR33406">
    <property type="entry name" value="MEMBRANE PROTEIN MJ1562-RELATED"/>
    <property type="match status" value="1"/>
</dbReference>
<dbReference type="GO" id="GO:0005886">
    <property type="term" value="C:plasma membrane"/>
    <property type="evidence" value="ECO:0007669"/>
    <property type="project" value="UniProtKB-SubCell"/>
</dbReference>
<evidence type="ECO:0000256" key="2">
    <source>
        <dbReference type="ARBA" id="ARBA00022475"/>
    </source>
</evidence>
<feature type="transmembrane region" description="Helical" evidence="6">
    <location>
        <begin position="381"/>
        <end position="402"/>
    </location>
</feature>
<sequence>MKSSNASPSDVHRRLAWGWLAVVTLLVALLAVTLPKARLDSSVLSLLPASSLGKIPPQIENGFLQRLDRQMMWMVSPGDKPNDEAATWWQTQLQQQPFLQGVQGPMDAKGQQEWGKFYFEHRNGLVDTQTRSRLQNGGEAQAQWVLAQLYSAFSGVSGKELTNDPLMLTRGSQLALQQTASQMRLMNGWLVARDKQGRYWYLLHGELKGSSFDMQQGREAVEQLRALQQKLKQQFPQAQVMSRGTLFYSDYASQQAKHDVSTLGLATVIGVLLLILLVFRSVRPLILCVTSVAIGAFAGTAITLLCFGELHLMTLVMSMSIVGISADYTLYYLTERMVHGGQNSPIASLRKVLPALLLALATTAIAYLIMILAPFPGIRQLAVFAASGLIASCLTVVCWYPFAVRGLPVRQVPCRRWLNAWLKAWQHNNAVRFGIPLALLVISLAGIASLKINDDIASFQALPQDLLREEQAITALTGQGMDQKWFVVYGDSAEQTLQRLEKLAPALAKLKADKAIDSYRLIPLASLEQQQADLQLLREAAPLLQKRLAQSGITVSAPNLQQMAVTPDVWQKSVISSGWRLLWLSLPEGKSGALVPVSGVHDSQQLGQIAANIPGVSWVDRKVMFNELFSHFRSLLATLLAAAVVAIALSYVLRLGVKRGLLSVVPSLLSLGGGLAALAFSGHALNLFSLLALMLVLGIGINYTLFFSNPRGTPLTSLLAISVALLTTLFTLGMLVFSQTQAIASFGIVLSCGIFCAFLTAPLALPPSTQGKGKRES</sequence>
<proteinExistence type="predicted"/>
<reference evidence="8 9" key="1">
    <citation type="submission" date="2018-06" db="EMBL/GenBank/DDBJ databases">
        <authorList>
            <consortium name="Pathogen Informatics"/>
            <person name="Doyle S."/>
        </authorList>
    </citation>
    <scope>NUCLEOTIDE SEQUENCE [LARGE SCALE GENOMIC DNA]</scope>
    <source>
        <strain evidence="8 9">NCTC12119</strain>
    </source>
</reference>
<feature type="transmembrane region" description="Helical" evidence="6">
    <location>
        <begin position="260"/>
        <end position="279"/>
    </location>
</feature>
<protein>
    <submittedName>
        <fullName evidence="8">Predicted exporter</fullName>
    </submittedName>
</protein>
<evidence type="ECO:0000256" key="4">
    <source>
        <dbReference type="ARBA" id="ARBA00022989"/>
    </source>
</evidence>
<feature type="transmembrane region" description="Helical" evidence="6">
    <location>
        <begin position="660"/>
        <end position="681"/>
    </location>
</feature>
<keyword evidence="5 6" id="KW-0472">Membrane</keyword>
<evidence type="ECO:0000256" key="6">
    <source>
        <dbReference type="SAM" id="Phobius"/>
    </source>
</evidence>
<accession>A0A381C9L9</accession>
<keyword evidence="4 6" id="KW-1133">Transmembrane helix</keyword>
<evidence type="ECO:0000313" key="8">
    <source>
        <dbReference type="EMBL" id="SUW64520.1"/>
    </source>
</evidence>
<dbReference type="PANTHER" id="PTHR33406:SF13">
    <property type="entry name" value="MEMBRANE PROTEIN YDFJ"/>
    <property type="match status" value="1"/>
</dbReference>
<feature type="transmembrane region" description="Helical" evidence="6">
    <location>
        <begin position="311"/>
        <end position="331"/>
    </location>
</feature>
<dbReference type="SUPFAM" id="SSF82866">
    <property type="entry name" value="Multidrug efflux transporter AcrB transmembrane domain"/>
    <property type="match status" value="2"/>
</dbReference>
<dbReference type="RefSeq" id="WP_115629641.1">
    <property type="nucleotide sequence ID" value="NZ_UIGI01000001.1"/>
</dbReference>
<dbReference type="AlphaFoldDB" id="A0A381C9L9"/>
<evidence type="ECO:0000256" key="3">
    <source>
        <dbReference type="ARBA" id="ARBA00022692"/>
    </source>
</evidence>
<feature type="transmembrane region" description="Helical" evidence="6">
    <location>
        <begin position="743"/>
        <end position="765"/>
    </location>
</feature>
<evidence type="ECO:0000256" key="1">
    <source>
        <dbReference type="ARBA" id="ARBA00004651"/>
    </source>
</evidence>
<dbReference type="Gene3D" id="1.20.1640.10">
    <property type="entry name" value="Multidrug efflux transporter AcrB transmembrane domain"/>
    <property type="match status" value="2"/>
</dbReference>
<dbReference type="EMBL" id="UIGI01000001">
    <property type="protein sequence ID" value="SUW64520.1"/>
    <property type="molecule type" value="Genomic_DNA"/>
</dbReference>
<organism evidence="8 9">
    <name type="scientific">Buttiauxella agrestis</name>
    <dbReference type="NCBI Taxonomy" id="82977"/>
    <lineage>
        <taxon>Bacteria</taxon>
        <taxon>Pseudomonadati</taxon>
        <taxon>Pseudomonadota</taxon>
        <taxon>Gammaproteobacteria</taxon>
        <taxon>Enterobacterales</taxon>
        <taxon>Enterobacteriaceae</taxon>
        <taxon>Buttiauxella</taxon>
    </lineage>
</organism>
<dbReference type="InterPro" id="IPR050545">
    <property type="entry name" value="Mycobact_MmpL"/>
</dbReference>
<evidence type="ECO:0000313" key="9">
    <source>
        <dbReference type="Proteomes" id="UP000255528"/>
    </source>
</evidence>
<keyword evidence="3 6" id="KW-0812">Transmembrane</keyword>
<evidence type="ECO:0000259" key="7">
    <source>
        <dbReference type="Pfam" id="PF03176"/>
    </source>
</evidence>
<evidence type="ECO:0000256" key="5">
    <source>
        <dbReference type="ARBA" id="ARBA00023136"/>
    </source>
</evidence>
<dbReference type="InterPro" id="IPR004869">
    <property type="entry name" value="MMPL_dom"/>
</dbReference>
<feature type="transmembrane region" description="Helical" evidence="6">
    <location>
        <begin position="632"/>
        <end position="653"/>
    </location>
</feature>
<feature type="transmembrane region" description="Helical" evidence="6">
    <location>
        <begin position="352"/>
        <end position="375"/>
    </location>
</feature>
<feature type="domain" description="Membrane transport protein MMPL" evidence="7">
    <location>
        <begin position="216"/>
        <end position="401"/>
    </location>
</feature>
<feature type="transmembrane region" description="Helical" evidence="6">
    <location>
        <begin position="286"/>
        <end position="305"/>
    </location>
</feature>
<name>A0A381C9L9_9ENTR</name>
<dbReference type="Pfam" id="PF03176">
    <property type="entry name" value="MMPL"/>
    <property type="match status" value="1"/>
</dbReference>
<keyword evidence="2" id="KW-1003">Cell membrane</keyword>
<gene>
    <name evidence="8" type="ORF">NCTC12119_03028</name>
</gene>
<feature type="transmembrane region" description="Helical" evidence="6">
    <location>
        <begin position="687"/>
        <end position="706"/>
    </location>
</feature>